<dbReference type="Proteomes" id="UP000327013">
    <property type="component" value="Chromosome 5"/>
</dbReference>
<feature type="compositionally biased region" description="Acidic residues" evidence="1">
    <location>
        <begin position="169"/>
        <end position="179"/>
    </location>
</feature>
<name>A0A5N6R269_9ROSI</name>
<evidence type="ECO:0000313" key="4">
    <source>
        <dbReference type="EMBL" id="KAE8055019.1"/>
    </source>
</evidence>
<dbReference type="EMBL" id="CM017325">
    <property type="protein sequence ID" value="KAE8055019.1"/>
    <property type="molecule type" value="Genomic_DNA"/>
</dbReference>
<feature type="region of interest" description="Disordered" evidence="1">
    <location>
        <begin position="169"/>
        <end position="193"/>
    </location>
</feature>
<keyword evidence="2" id="KW-0812">Transmembrane</keyword>
<keyword evidence="2" id="KW-0472">Membrane</keyword>
<dbReference type="InterPro" id="IPR036047">
    <property type="entry name" value="F-box-like_dom_sf"/>
</dbReference>
<feature type="transmembrane region" description="Helical" evidence="2">
    <location>
        <begin position="334"/>
        <end position="357"/>
    </location>
</feature>
<evidence type="ECO:0000313" key="5">
    <source>
        <dbReference type="Proteomes" id="UP000327013"/>
    </source>
</evidence>
<dbReference type="InterPro" id="IPR001810">
    <property type="entry name" value="F-box_dom"/>
</dbReference>
<dbReference type="InterPro" id="IPR045283">
    <property type="entry name" value="AT3G44326-like"/>
</dbReference>
<evidence type="ECO:0000256" key="2">
    <source>
        <dbReference type="SAM" id="Phobius"/>
    </source>
</evidence>
<keyword evidence="2" id="KW-1133">Transmembrane helix</keyword>
<dbReference type="OrthoDB" id="1907273at2759"/>
<dbReference type="Gene3D" id="1.20.1280.50">
    <property type="match status" value="1"/>
</dbReference>
<protein>
    <recommendedName>
        <fullName evidence="3">F-box domain-containing protein</fullName>
    </recommendedName>
</protein>
<dbReference type="PANTHER" id="PTHR33736:SF15">
    <property type="entry name" value="F-BOX DOMAIN-CONTAINING PROTEIN"/>
    <property type="match status" value="1"/>
</dbReference>
<evidence type="ECO:0000259" key="3">
    <source>
        <dbReference type="Pfam" id="PF12937"/>
    </source>
</evidence>
<evidence type="ECO:0000256" key="1">
    <source>
        <dbReference type="SAM" id="MobiDB-lite"/>
    </source>
</evidence>
<dbReference type="PANTHER" id="PTHR33736">
    <property type="entry name" value="F-BOX PROTEIN-RELATED"/>
    <property type="match status" value="1"/>
</dbReference>
<accession>A0A5N6R269</accession>
<organism evidence="4 5">
    <name type="scientific">Carpinus fangiana</name>
    <dbReference type="NCBI Taxonomy" id="176857"/>
    <lineage>
        <taxon>Eukaryota</taxon>
        <taxon>Viridiplantae</taxon>
        <taxon>Streptophyta</taxon>
        <taxon>Embryophyta</taxon>
        <taxon>Tracheophyta</taxon>
        <taxon>Spermatophyta</taxon>
        <taxon>Magnoliopsida</taxon>
        <taxon>eudicotyledons</taxon>
        <taxon>Gunneridae</taxon>
        <taxon>Pentapetalae</taxon>
        <taxon>rosids</taxon>
        <taxon>fabids</taxon>
        <taxon>Fagales</taxon>
        <taxon>Betulaceae</taxon>
        <taxon>Carpinus</taxon>
    </lineage>
</organism>
<gene>
    <name evidence="4" type="ORF">FH972_011889</name>
</gene>
<dbReference type="SUPFAM" id="SSF81383">
    <property type="entry name" value="F-box domain"/>
    <property type="match status" value="1"/>
</dbReference>
<feature type="domain" description="F-box" evidence="3">
    <location>
        <begin position="14"/>
        <end position="53"/>
    </location>
</feature>
<proteinExistence type="predicted"/>
<dbReference type="Pfam" id="PF12937">
    <property type="entry name" value="F-box-like"/>
    <property type="match status" value="1"/>
</dbReference>
<reference evidence="4 5" key="1">
    <citation type="submission" date="2019-06" db="EMBL/GenBank/DDBJ databases">
        <title>A chromosomal-level reference genome of Carpinus fangiana (Coryloideae, Betulaceae).</title>
        <authorList>
            <person name="Yang X."/>
            <person name="Wang Z."/>
            <person name="Zhang L."/>
            <person name="Hao G."/>
            <person name="Liu J."/>
            <person name="Yang Y."/>
        </authorList>
    </citation>
    <scope>NUCLEOTIDE SEQUENCE [LARGE SCALE GENOMIC DNA]</scope>
    <source>
        <strain evidence="4">Cfa_2016G</strain>
        <tissue evidence="4">Leaf</tissue>
    </source>
</reference>
<keyword evidence="5" id="KW-1185">Reference proteome</keyword>
<sequence length="361" mass="40926">MEQKVCHLKAINGDVLEDIIGRFDGSTLAAAASTCSDLRHIARDQSLWRQLCHSTWPSTALEEAHHILSSSPIGSFHKFYANSYPLLLHGKCVKSPELQTHVPASQFASLVDLYYRKECVLSKILDGIPQAVDDDSSRWYSNSPFKLELLSLDYDEGTGFDNELGYANIEDDNDNDNDEEERRGPPSISVAEDGKEVDEELRLSWVLLDKKNGKAVNLSSWKPMLVQRRWPLSGDYVIHFGSIVQVDESLLSHKLAMCKIVIRCKLTESGGCPKWREISMHIEDLTGASVNGSKSLMVLNYALDCLRSTNHHEVKQGFRQYEKRRREMMRKTELMEALIEGFCASIEVAIFVTLYYICLFL</sequence>
<dbReference type="AlphaFoldDB" id="A0A5N6R269"/>